<dbReference type="Gene3D" id="3.40.50.720">
    <property type="entry name" value="NAD(P)-binding Rossmann-like Domain"/>
    <property type="match status" value="1"/>
</dbReference>
<feature type="domain" description="NADPH-dependent reductive aminase-like C-terminal" evidence="2">
    <location>
        <begin position="167"/>
        <end position="290"/>
    </location>
</feature>
<dbReference type="Pfam" id="PF03446">
    <property type="entry name" value="NAD_binding_2"/>
    <property type="match status" value="1"/>
</dbReference>
<dbReference type="InterPro" id="IPR013328">
    <property type="entry name" value="6PGD_dom2"/>
</dbReference>
<dbReference type="GO" id="GO:0000785">
    <property type="term" value="C:chromatin"/>
    <property type="evidence" value="ECO:0007669"/>
    <property type="project" value="TreeGrafter"/>
</dbReference>
<dbReference type="InterPro" id="IPR048666">
    <property type="entry name" value="RedAm-like_C"/>
</dbReference>
<evidence type="ECO:0000259" key="1">
    <source>
        <dbReference type="Pfam" id="PF03446"/>
    </source>
</evidence>
<dbReference type="InterPro" id="IPR006115">
    <property type="entry name" value="6PGDH_NADP-bd"/>
</dbReference>
<dbReference type="GO" id="GO:0003677">
    <property type="term" value="F:DNA binding"/>
    <property type="evidence" value="ECO:0007669"/>
    <property type="project" value="TreeGrafter"/>
</dbReference>
<dbReference type="GO" id="GO:0031491">
    <property type="term" value="F:nucleosome binding"/>
    <property type="evidence" value="ECO:0007669"/>
    <property type="project" value="TreeGrafter"/>
</dbReference>
<dbReference type="AlphaFoldDB" id="A0A084AU78"/>
<dbReference type="SUPFAM" id="SSF51735">
    <property type="entry name" value="NAD(P)-binding Rossmann-fold domains"/>
    <property type="match status" value="1"/>
</dbReference>
<evidence type="ECO:0000313" key="4">
    <source>
        <dbReference type="Proteomes" id="UP000028045"/>
    </source>
</evidence>
<dbReference type="GO" id="GO:0050661">
    <property type="term" value="F:NADP binding"/>
    <property type="evidence" value="ECO:0007669"/>
    <property type="project" value="InterPro"/>
</dbReference>
<dbReference type="Gene3D" id="1.10.1040.10">
    <property type="entry name" value="N-(1-d-carboxylethyl)-l-norvaline Dehydrogenase, domain 2"/>
    <property type="match status" value="1"/>
</dbReference>
<dbReference type="InterPro" id="IPR036291">
    <property type="entry name" value="NAD(P)-bd_dom_sf"/>
</dbReference>
<evidence type="ECO:0000259" key="2">
    <source>
        <dbReference type="Pfam" id="PF21761"/>
    </source>
</evidence>
<reference evidence="3 4" key="1">
    <citation type="journal article" date="2014" name="BMC Genomics">
        <title>Comparative genome sequencing reveals chemotype-specific gene clusters in the toxigenic black mold Stachybotrys.</title>
        <authorList>
            <person name="Semeiks J."/>
            <person name="Borek D."/>
            <person name="Otwinowski Z."/>
            <person name="Grishin N.V."/>
        </authorList>
    </citation>
    <scope>NUCLEOTIDE SEQUENCE [LARGE SCALE GENOMIC DNA]</scope>
    <source>
        <strain evidence="4">CBS 109288 / IBT 7711</strain>
    </source>
</reference>
<protein>
    <submittedName>
        <fullName evidence="3">Uncharacterized protein</fullName>
    </submittedName>
</protein>
<feature type="domain" description="6-phosphogluconate dehydrogenase NADP-binding" evidence="1">
    <location>
        <begin position="4"/>
        <end position="160"/>
    </location>
</feature>
<proteinExistence type="predicted"/>
<sequence length="297" mass="31185">MSSQITCIGIGNMGAALAQALLKAETPVTIWNRTVDRPQVKAVIEAGGVLEPNIELAIRKSDIIVICVLNYETIFHALAPLKSSSSSLANKKIINLTNGTPRQAREAEEWMKARGASQYFDGAVMVTPSLVDSPHSFLVYSGESEDDFSSVATALKPLGQALYVAPDASAASAFDLAALAAMYGMFSGAFIGMSLLKKQFGKTVPGVEKVVLPVLTALVPYVGLIAKSVDEKTWMEDNLGNPLAMQLAGVGNILQACKDEGVHGAGLEFLAAMMERAVGEGAGDGGVAAVGDYYLVD</sequence>
<gene>
    <name evidence="3" type="ORF">S7711_03796</name>
</gene>
<dbReference type="InterPro" id="IPR051265">
    <property type="entry name" value="HIBADH-related_NP60_sf"/>
</dbReference>
<dbReference type="PANTHER" id="PTHR43580">
    <property type="entry name" value="OXIDOREDUCTASE GLYR1-RELATED"/>
    <property type="match status" value="1"/>
</dbReference>
<evidence type="ECO:0000313" key="3">
    <source>
        <dbReference type="EMBL" id="KEY68857.1"/>
    </source>
</evidence>
<dbReference type="HOGENOM" id="CLU_035117_2_2_1"/>
<dbReference type="Proteomes" id="UP000028045">
    <property type="component" value="Unassembled WGS sequence"/>
</dbReference>
<dbReference type="PANTHER" id="PTHR43580:SF2">
    <property type="entry name" value="CYTOKINE-LIKE NUCLEAR FACTOR N-PAC"/>
    <property type="match status" value="1"/>
</dbReference>
<dbReference type="EMBL" id="KL648556">
    <property type="protein sequence ID" value="KEY68857.1"/>
    <property type="molecule type" value="Genomic_DNA"/>
</dbReference>
<keyword evidence="4" id="KW-1185">Reference proteome</keyword>
<dbReference type="OrthoDB" id="435038at2759"/>
<accession>A0A084AU78</accession>
<name>A0A084AU78_STACB</name>
<dbReference type="GO" id="GO:0140673">
    <property type="term" value="P:transcription elongation-coupled chromatin remodeling"/>
    <property type="evidence" value="ECO:0007669"/>
    <property type="project" value="TreeGrafter"/>
</dbReference>
<organism evidence="3 4">
    <name type="scientific">Stachybotrys chartarum (strain CBS 109288 / IBT 7711)</name>
    <name type="common">Toxic black mold</name>
    <name type="synonym">Stilbospora chartarum</name>
    <dbReference type="NCBI Taxonomy" id="1280523"/>
    <lineage>
        <taxon>Eukaryota</taxon>
        <taxon>Fungi</taxon>
        <taxon>Dikarya</taxon>
        <taxon>Ascomycota</taxon>
        <taxon>Pezizomycotina</taxon>
        <taxon>Sordariomycetes</taxon>
        <taxon>Hypocreomycetidae</taxon>
        <taxon>Hypocreales</taxon>
        <taxon>Stachybotryaceae</taxon>
        <taxon>Stachybotrys</taxon>
    </lineage>
</organism>
<dbReference type="Pfam" id="PF21761">
    <property type="entry name" value="RedAm-like_C"/>
    <property type="match status" value="1"/>
</dbReference>